<organism evidence="2 3">
    <name type="scientific">Hymenochirus boettgeri</name>
    <name type="common">Congo dwarf clawed frog</name>
    <dbReference type="NCBI Taxonomy" id="247094"/>
    <lineage>
        <taxon>Eukaryota</taxon>
        <taxon>Metazoa</taxon>
        <taxon>Chordata</taxon>
        <taxon>Craniata</taxon>
        <taxon>Vertebrata</taxon>
        <taxon>Euteleostomi</taxon>
        <taxon>Amphibia</taxon>
        <taxon>Batrachia</taxon>
        <taxon>Anura</taxon>
        <taxon>Pipoidea</taxon>
        <taxon>Pipidae</taxon>
        <taxon>Pipinae</taxon>
        <taxon>Hymenochirus</taxon>
    </lineage>
</organism>
<evidence type="ECO:0000313" key="2">
    <source>
        <dbReference type="EMBL" id="KAG8441134.1"/>
    </source>
</evidence>
<protein>
    <recommendedName>
        <fullName evidence="4">Phosphatidylethanolamine-binding protein 4</fullName>
    </recommendedName>
</protein>
<dbReference type="PROSITE" id="PS01220">
    <property type="entry name" value="PBP"/>
    <property type="match status" value="1"/>
</dbReference>
<reference evidence="2" key="1">
    <citation type="thesis" date="2020" institute="ProQuest LLC" country="789 East Eisenhower Parkway, Ann Arbor, MI, USA">
        <title>Comparative Genomics and Chromosome Evolution.</title>
        <authorList>
            <person name="Mudd A.B."/>
        </authorList>
    </citation>
    <scope>NUCLEOTIDE SEQUENCE</scope>
    <source>
        <strain evidence="2">Female2</strain>
        <tissue evidence="2">Blood</tissue>
    </source>
</reference>
<dbReference type="Pfam" id="PF01161">
    <property type="entry name" value="PBP"/>
    <property type="match status" value="1"/>
</dbReference>
<dbReference type="Gene3D" id="3.90.280.10">
    <property type="entry name" value="PEBP-like"/>
    <property type="match status" value="1"/>
</dbReference>
<evidence type="ECO:0000313" key="3">
    <source>
        <dbReference type="Proteomes" id="UP000812440"/>
    </source>
</evidence>
<dbReference type="CDD" id="cd00866">
    <property type="entry name" value="PEBP_euk"/>
    <property type="match status" value="1"/>
</dbReference>
<dbReference type="AlphaFoldDB" id="A0A8T2JCB8"/>
<proteinExistence type="inferred from homology"/>
<dbReference type="OrthoDB" id="2506647at2759"/>
<sequence length="145" mass="16658">MYIPNCSDFNSLSKVWGPPLVKYPLALPGLKYILIMVDPDAPSKDDPKYRMWRHWLVTEIPGLQLIGGKELSGIDLTEYRRPTPPPGTGYHRYQFLLFNQPPGASLYLHPEESTRASWDVDVFIERFQLGHPLATTQFMVKNDLQ</sequence>
<gene>
    <name evidence="2" type="ORF">GDO86_006761</name>
</gene>
<dbReference type="SUPFAM" id="SSF49777">
    <property type="entry name" value="PEBP-like"/>
    <property type="match status" value="1"/>
</dbReference>
<dbReference type="InterPro" id="IPR001858">
    <property type="entry name" value="Phosphatidylethanolamine-bd_CS"/>
</dbReference>
<accession>A0A8T2JCB8</accession>
<dbReference type="PANTHER" id="PTHR11362">
    <property type="entry name" value="PHOSPHATIDYLETHANOLAMINE-BINDING PROTEIN"/>
    <property type="match status" value="1"/>
</dbReference>
<evidence type="ECO:0000256" key="1">
    <source>
        <dbReference type="ARBA" id="ARBA00007091"/>
    </source>
</evidence>
<comment type="caution">
    <text evidence="2">The sequence shown here is derived from an EMBL/GenBank/DDBJ whole genome shotgun (WGS) entry which is preliminary data.</text>
</comment>
<name>A0A8T2JCB8_9PIPI</name>
<dbReference type="PANTHER" id="PTHR11362:SF82">
    <property type="entry name" value="PHOSPHATIDYLETHANOLAMINE-BINDING PROTEIN 4"/>
    <property type="match status" value="1"/>
</dbReference>
<dbReference type="Proteomes" id="UP000812440">
    <property type="component" value="Chromosome 3"/>
</dbReference>
<evidence type="ECO:0008006" key="4">
    <source>
        <dbReference type="Google" id="ProtNLM"/>
    </source>
</evidence>
<dbReference type="EMBL" id="JAACNH010000006">
    <property type="protein sequence ID" value="KAG8441134.1"/>
    <property type="molecule type" value="Genomic_DNA"/>
</dbReference>
<dbReference type="InterPro" id="IPR008914">
    <property type="entry name" value="PEBP"/>
</dbReference>
<keyword evidence="3" id="KW-1185">Reference proteome</keyword>
<dbReference type="InterPro" id="IPR035810">
    <property type="entry name" value="PEBP_euk"/>
</dbReference>
<dbReference type="InterPro" id="IPR036610">
    <property type="entry name" value="PEBP-like_sf"/>
</dbReference>
<comment type="similarity">
    <text evidence="1">Belongs to the phosphatidylethanolamine-binding protein family.</text>
</comment>